<accession>A0A5A7NAT6</accession>
<dbReference type="Pfam" id="PF12705">
    <property type="entry name" value="PDDEXK_1"/>
    <property type="match status" value="1"/>
</dbReference>
<evidence type="ECO:0000313" key="2">
    <source>
        <dbReference type="EMBL" id="GER05362.1"/>
    </source>
</evidence>
<dbReference type="InterPro" id="IPR027417">
    <property type="entry name" value="P-loop_NTPase"/>
</dbReference>
<proteinExistence type="predicted"/>
<protein>
    <submittedName>
        <fullName evidence="2">Double-strand break repair protein AddB</fullName>
    </submittedName>
</protein>
<feature type="domain" description="PD-(D/E)XK endonuclease-like" evidence="1">
    <location>
        <begin position="733"/>
        <end position="973"/>
    </location>
</feature>
<reference evidence="2 3" key="1">
    <citation type="submission" date="2019-09" db="EMBL/GenBank/DDBJ databases">
        <title>NBRP : Genome information of microbial organism related human and environment.</title>
        <authorList>
            <person name="Hattori M."/>
            <person name="Oshima K."/>
            <person name="Inaba H."/>
            <person name="Suda W."/>
            <person name="Sakamoto M."/>
            <person name="Iino T."/>
            <person name="Kitahara M."/>
            <person name="Oshida Y."/>
            <person name="Iida T."/>
            <person name="Kudo T."/>
            <person name="Itoh T."/>
            <person name="Ohkuma M."/>
        </authorList>
    </citation>
    <scope>NUCLEOTIDE SEQUENCE [LARGE SCALE GENOMIC DNA]</scope>
    <source>
        <strain evidence="2 3">Q-1</strain>
    </source>
</reference>
<dbReference type="AlphaFoldDB" id="A0A5A7NAT6"/>
<dbReference type="InterPro" id="IPR038726">
    <property type="entry name" value="PDDEXK_AddAB-type"/>
</dbReference>
<gene>
    <name evidence="2" type="ORF">JCM17846_30440</name>
</gene>
<dbReference type="EMBL" id="BKCN01000022">
    <property type="protein sequence ID" value="GER05362.1"/>
    <property type="molecule type" value="Genomic_DNA"/>
</dbReference>
<dbReference type="NCBIfam" id="TIGR02786">
    <property type="entry name" value="addB_alphas"/>
    <property type="match status" value="1"/>
</dbReference>
<organism evidence="2 3">
    <name type="scientific">Iodidimonas nitroreducens</name>
    <dbReference type="NCBI Taxonomy" id="1236968"/>
    <lineage>
        <taxon>Bacteria</taxon>
        <taxon>Pseudomonadati</taxon>
        <taxon>Pseudomonadota</taxon>
        <taxon>Alphaproteobacteria</taxon>
        <taxon>Iodidimonadales</taxon>
        <taxon>Iodidimonadaceae</taxon>
        <taxon>Iodidimonas</taxon>
    </lineage>
</organism>
<dbReference type="SUPFAM" id="SSF52540">
    <property type="entry name" value="P-loop containing nucleoside triphosphate hydrolases"/>
    <property type="match status" value="1"/>
</dbReference>
<comment type="caution">
    <text evidence="2">The sequence shown here is derived from an EMBL/GenBank/DDBJ whole genome shotgun (WGS) entry which is preliminary data.</text>
</comment>
<dbReference type="InterPro" id="IPR014153">
    <property type="entry name" value="Ds_break_AddB"/>
</dbReference>
<sequence length="1018" mass="113148">MMTDNPASSHNPSLHDQAVRAPSVYTIGPAHSFVDALARSLLDQYGDQPLALGAIQILLPNRRSARSLREAFLRNHGGRPMLLPRMLAIGDVDEDALDITAPASDLIDLRPAISDTDRLFYLTRLCLQIPENHGRPGSMAAALKLARDLARLIDSVHTERLDFSRLKELVPEKLAHHWQNTLKFLEVITDQWPRLLDHLGQCDPAERRNGLLAALTQKWQTHPPRGLVIAAGSTGSIPATADLLALVARLPKGCVILPGFDRSLDDDLWQALDPGHPQFLMKALLDHMRVSRHEVENWPLVKADQALESQRADRLLLINSALLPAKQVDRWNAISIDHQTAKKGLERIDCDGLSEEAGVIALLLREALDHPEKRAALVTPDRALARQVRAHLARWDIAIDDSAGDPAERSLSGSFLRLTLSFAADPGPINLLALLKHPLAAAGMKPSALRQLARRLDRHESREGSALRGPRPEASIDGMEKAAADAGVDEADLGLLNKIFALLRPLESVLHSPSLAVGDLLSCHLDVAQNLAQSHDQSGADRLWRGEAGEHLAQYLAKARAGIDCLGATRGKDYPAFFHALITDQMVRPRYGMHPRLAILGPIEARLHHVDLMILGGLNEGTWPANPGHDPWASRAMRKDFGLPDPDQRIGQSAHDLVQAMGAPHIILTRSGKVDGTPSVPSRWLSRLEALAPYLDGRKSPMVRLYQALDQPDKIEPIDAPRPMPPLSARPRSLSVTQVELWVRDPYALYARHILKLRPLEDLEAEPGALHKGTIWHQALDDYKRRAIPTWSRDEAYKALIECGKTAFGPLLERPSIWAFWWPRFQTMGRRFLEIEEERRDSHETIATEIRGEWPIHEGPWPFTLKARADRLDRERASGHIEIIDYKTGSPPQKRRIEAGFAPQLPLEGVMVNEGAFNGLLPCAVAGLSFWQLRGTRDPIEIKHVAGHDEQISASRAGFLSLLARFSKPHTPYLSNPRPANTGYGDYDHLARTAEWTRLPDLDDLPMDFNGHEPIKED</sequence>
<dbReference type="RefSeq" id="WP_052370809.1">
    <property type="nucleotide sequence ID" value="NZ_BKCN01000022.1"/>
</dbReference>
<keyword evidence="3" id="KW-1185">Reference proteome</keyword>
<name>A0A5A7NAT6_9PROT</name>
<evidence type="ECO:0000313" key="3">
    <source>
        <dbReference type="Proteomes" id="UP000324996"/>
    </source>
</evidence>
<evidence type="ECO:0000259" key="1">
    <source>
        <dbReference type="Pfam" id="PF12705"/>
    </source>
</evidence>
<dbReference type="Proteomes" id="UP000324996">
    <property type="component" value="Unassembled WGS sequence"/>
</dbReference>